<accession>A0ABV6Z6Q9</accession>
<name>A0ABV6Z6Q9_UNCC1</name>
<sequence>MKSAKSVVKSFFFINQHAKLCSDVPSQFHVAIGSLILGSYRVLSPRITNNETLISILEASLVEAYRKQIAPIFKLGLKLTANPYGLLTMMSSSQFIDRHIWGEGYSFRREQEGGTFNLIVTRCSYHHFFGLNGHPELTAIICATDNAWMDEIQPQVPAVRVERPSLLSSGDDRCIFRFSRIERSVSH</sequence>
<dbReference type="Proteomes" id="UP001594351">
    <property type="component" value="Unassembled WGS sequence"/>
</dbReference>
<dbReference type="GO" id="GO:0016787">
    <property type="term" value="F:hydrolase activity"/>
    <property type="evidence" value="ECO:0007669"/>
    <property type="project" value="UniProtKB-KW"/>
</dbReference>
<comment type="caution">
    <text evidence="1">The sequence shown here is derived from an EMBL/GenBank/DDBJ whole genome shotgun (WGS) entry which is preliminary data.</text>
</comment>
<proteinExistence type="predicted"/>
<dbReference type="Pfam" id="PF14196">
    <property type="entry name" value="ATC_hydrolase"/>
    <property type="match status" value="1"/>
</dbReference>
<protein>
    <submittedName>
        <fullName evidence="1">L-2-amino-thiazoline-4-carboxylic acid hydrolase</fullName>
    </submittedName>
</protein>
<keyword evidence="2" id="KW-1185">Reference proteome</keyword>
<organism evidence="1 2">
    <name type="scientific">candidate division CSSED10-310 bacterium</name>
    <dbReference type="NCBI Taxonomy" id="2855610"/>
    <lineage>
        <taxon>Bacteria</taxon>
        <taxon>Bacteria division CSSED10-310</taxon>
    </lineage>
</organism>
<reference evidence="1 2" key="1">
    <citation type="submission" date="2024-09" db="EMBL/GenBank/DDBJ databases">
        <title>Laminarin stimulates single cell rates of sulfate reduction while oxygen inhibits transcriptomic activity in coastal marine sediment.</title>
        <authorList>
            <person name="Lindsay M."/>
            <person name="Orcutt B."/>
            <person name="Emerson D."/>
            <person name="Stepanauskas R."/>
            <person name="D'Angelo T."/>
        </authorList>
    </citation>
    <scope>NUCLEOTIDE SEQUENCE [LARGE SCALE GENOMIC DNA]</scope>
    <source>
        <strain evidence="1">SAG AM-311-K15</strain>
    </source>
</reference>
<keyword evidence="1" id="KW-0378">Hydrolase</keyword>
<dbReference type="InterPro" id="IPR026002">
    <property type="entry name" value="ATC_hydrolase-like"/>
</dbReference>
<dbReference type="EMBL" id="JBHPBY010000728">
    <property type="protein sequence ID" value="MFC1854122.1"/>
    <property type="molecule type" value="Genomic_DNA"/>
</dbReference>
<evidence type="ECO:0000313" key="2">
    <source>
        <dbReference type="Proteomes" id="UP001594351"/>
    </source>
</evidence>
<gene>
    <name evidence="1" type="ORF">ACFL27_28395</name>
</gene>
<evidence type="ECO:0000313" key="1">
    <source>
        <dbReference type="EMBL" id="MFC1854122.1"/>
    </source>
</evidence>